<comment type="caution">
    <text evidence="2">The sequence shown here is derived from an EMBL/GenBank/DDBJ whole genome shotgun (WGS) entry which is preliminary data.</text>
</comment>
<name>A0A5D3YN58_9BACT</name>
<feature type="transmembrane region" description="Helical" evidence="1">
    <location>
        <begin position="179"/>
        <end position="196"/>
    </location>
</feature>
<sequence>MVWATLLLVLISGYVAFELIKLRKTKGRLKYLGLTIAAILLTLIQLSLFINGFTESETFANITSFITEWGHITCLAFVLSSLAVFIRESKPVFAQFPLLYTALPLLIIVSYLLVKDTYALKNWLLTIYQGGAIAVALLMYSVYTYRRSEYLMILLGVTLFLAAYLFFWFNPFAKAIEGWLWKILVAAALWLTVTGYEKTEAIADQLNHSTQNTNF</sequence>
<evidence type="ECO:0000256" key="1">
    <source>
        <dbReference type="SAM" id="Phobius"/>
    </source>
</evidence>
<keyword evidence="1" id="KW-1133">Transmembrane helix</keyword>
<dbReference type="AlphaFoldDB" id="A0A5D3YN58"/>
<dbReference type="RefSeq" id="WP_148897904.1">
    <property type="nucleotide sequence ID" value="NZ_VNHY01000001.1"/>
</dbReference>
<dbReference type="Proteomes" id="UP000324595">
    <property type="component" value="Unassembled WGS sequence"/>
</dbReference>
<dbReference type="OrthoDB" id="1524671at2"/>
<proteinExistence type="predicted"/>
<feature type="transmembrane region" description="Helical" evidence="1">
    <location>
        <begin position="150"/>
        <end position="167"/>
    </location>
</feature>
<accession>A0A5D3YN58</accession>
<keyword evidence="1" id="KW-0472">Membrane</keyword>
<feature type="transmembrane region" description="Helical" evidence="1">
    <location>
        <begin position="69"/>
        <end position="86"/>
    </location>
</feature>
<organism evidence="2 3">
    <name type="scientific">Fodinibius salinus</name>
    <dbReference type="NCBI Taxonomy" id="860790"/>
    <lineage>
        <taxon>Bacteria</taxon>
        <taxon>Pseudomonadati</taxon>
        <taxon>Balneolota</taxon>
        <taxon>Balneolia</taxon>
        <taxon>Balneolales</taxon>
        <taxon>Balneolaceae</taxon>
        <taxon>Fodinibius</taxon>
    </lineage>
</organism>
<dbReference type="EMBL" id="VNHY01000001">
    <property type="protein sequence ID" value="TYP95227.1"/>
    <property type="molecule type" value="Genomic_DNA"/>
</dbReference>
<feature type="transmembrane region" description="Helical" evidence="1">
    <location>
        <begin position="29"/>
        <end position="49"/>
    </location>
</feature>
<protein>
    <submittedName>
        <fullName evidence="2">Uncharacterized protein</fullName>
    </submittedName>
</protein>
<feature type="transmembrane region" description="Helical" evidence="1">
    <location>
        <begin position="98"/>
        <end position="114"/>
    </location>
</feature>
<gene>
    <name evidence="2" type="ORF">LX73_0523</name>
</gene>
<feature type="transmembrane region" description="Helical" evidence="1">
    <location>
        <begin position="126"/>
        <end position="143"/>
    </location>
</feature>
<evidence type="ECO:0000313" key="3">
    <source>
        <dbReference type="Proteomes" id="UP000324595"/>
    </source>
</evidence>
<reference evidence="2 3" key="1">
    <citation type="submission" date="2019-07" db="EMBL/GenBank/DDBJ databases">
        <title>Genomic Encyclopedia of Archaeal and Bacterial Type Strains, Phase II (KMG-II): from individual species to whole genera.</title>
        <authorList>
            <person name="Goeker M."/>
        </authorList>
    </citation>
    <scope>NUCLEOTIDE SEQUENCE [LARGE SCALE GENOMIC DNA]</scope>
    <source>
        <strain evidence="2 3">DSM 21935</strain>
    </source>
</reference>
<evidence type="ECO:0000313" key="2">
    <source>
        <dbReference type="EMBL" id="TYP95227.1"/>
    </source>
</evidence>
<keyword evidence="1" id="KW-0812">Transmembrane</keyword>
<keyword evidence="3" id="KW-1185">Reference proteome</keyword>
<feature type="transmembrane region" description="Helical" evidence="1">
    <location>
        <begin position="6"/>
        <end position="22"/>
    </location>
</feature>